<name>A0ABT2P1N6_9GAMM</name>
<reference evidence="1" key="1">
    <citation type="submission" date="2022-09" db="EMBL/GenBank/DDBJ databases">
        <title>Shewanella sp. KJ10-1 sp.nov, isolated from marine algae.</title>
        <authorList>
            <person name="Butt M."/>
            <person name="Lee J.K."/>
            <person name="Kim J.M."/>
            <person name="Choi D.G."/>
        </authorList>
    </citation>
    <scope>NUCLEOTIDE SEQUENCE</scope>
    <source>
        <strain evidence="1">KJ10-1</strain>
    </source>
</reference>
<gene>
    <name evidence="1" type="ORF">N4T56_08795</name>
</gene>
<comment type="caution">
    <text evidence="1">The sequence shown here is derived from an EMBL/GenBank/DDBJ whole genome shotgun (WGS) entry which is preliminary data.</text>
</comment>
<sequence>MYTTRVARSYANVRDHFRTEQLSKLWQNVEQDIQRYTGKPLPISLFELRHFDQTNPFLGSSFTPANDAISTLINSLTKRVSASIPGFQHRLLDMIEYHNAFTAYTAWMLLFGTGYRAAWNPLPTFAIFLPSLNLMGISDKDDSDFSHSRIVAVPNVLVSQLNEYKRHLGCLRSLLRVLLPKMCSMIDNIVDVEQNVLSFNHSQATQWYKVIRNSRKEQDPFFFK</sequence>
<proteinExistence type="predicted"/>
<dbReference type="RefSeq" id="WP_261732952.1">
    <property type="nucleotide sequence ID" value="NZ_JAODOQ010000001.1"/>
</dbReference>
<dbReference type="Proteomes" id="UP001431192">
    <property type="component" value="Unassembled WGS sequence"/>
</dbReference>
<dbReference type="EMBL" id="JAODOQ010000001">
    <property type="protein sequence ID" value="MCT8986562.1"/>
    <property type="molecule type" value="Genomic_DNA"/>
</dbReference>
<evidence type="ECO:0000313" key="1">
    <source>
        <dbReference type="EMBL" id="MCT8986562.1"/>
    </source>
</evidence>
<keyword evidence="2" id="KW-1185">Reference proteome</keyword>
<protein>
    <submittedName>
        <fullName evidence="1">Uncharacterized protein</fullName>
    </submittedName>
</protein>
<organism evidence="1 2">
    <name type="scientific">Shewanella phaeophyticola</name>
    <dbReference type="NCBI Taxonomy" id="2978345"/>
    <lineage>
        <taxon>Bacteria</taxon>
        <taxon>Pseudomonadati</taxon>
        <taxon>Pseudomonadota</taxon>
        <taxon>Gammaproteobacteria</taxon>
        <taxon>Alteromonadales</taxon>
        <taxon>Shewanellaceae</taxon>
        <taxon>Shewanella</taxon>
    </lineage>
</organism>
<accession>A0ABT2P1N6</accession>
<evidence type="ECO:0000313" key="2">
    <source>
        <dbReference type="Proteomes" id="UP001431192"/>
    </source>
</evidence>